<dbReference type="GO" id="GO:0008270">
    <property type="term" value="F:zinc ion binding"/>
    <property type="evidence" value="ECO:0007669"/>
    <property type="project" value="UniProtKB-KW"/>
</dbReference>
<comment type="caution">
    <text evidence="4">The sequence shown here is derived from an EMBL/GenBank/DDBJ whole genome shotgun (WGS) entry which is preliminary data.</text>
</comment>
<proteinExistence type="predicted"/>
<dbReference type="SMART" id="SM00343">
    <property type="entry name" value="ZnF_C2HC"/>
    <property type="match status" value="2"/>
</dbReference>
<dbReference type="InterPro" id="IPR001878">
    <property type="entry name" value="Znf_CCHC"/>
</dbReference>
<protein>
    <recommendedName>
        <fullName evidence="3">CCHC-type domain-containing protein</fullName>
    </recommendedName>
</protein>
<feature type="compositionally biased region" description="Acidic residues" evidence="2">
    <location>
        <begin position="114"/>
        <end position="123"/>
    </location>
</feature>
<evidence type="ECO:0000259" key="3">
    <source>
        <dbReference type="PROSITE" id="PS50158"/>
    </source>
</evidence>
<evidence type="ECO:0000313" key="5">
    <source>
        <dbReference type="Proteomes" id="UP000821866"/>
    </source>
</evidence>
<feature type="domain" description="CCHC-type" evidence="3">
    <location>
        <begin position="426"/>
        <end position="442"/>
    </location>
</feature>
<reference evidence="4" key="2">
    <citation type="submission" date="2021-09" db="EMBL/GenBank/DDBJ databases">
        <authorList>
            <person name="Jia N."/>
            <person name="Wang J."/>
            <person name="Shi W."/>
            <person name="Du L."/>
            <person name="Sun Y."/>
            <person name="Zhan W."/>
            <person name="Jiang J."/>
            <person name="Wang Q."/>
            <person name="Zhang B."/>
            <person name="Ji P."/>
            <person name="Sakyi L.B."/>
            <person name="Cui X."/>
            <person name="Yuan T."/>
            <person name="Jiang B."/>
            <person name="Yang W."/>
            <person name="Lam T.T.-Y."/>
            <person name="Chang Q."/>
            <person name="Ding S."/>
            <person name="Wang X."/>
            <person name="Zhu J."/>
            <person name="Ruan X."/>
            <person name="Zhao L."/>
            <person name="Wei J."/>
            <person name="Que T."/>
            <person name="Du C."/>
            <person name="Cheng J."/>
            <person name="Dai P."/>
            <person name="Han X."/>
            <person name="Huang E."/>
            <person name="Gao Y."/>
            <person name="Liu J."/>
            <person name="Shao H."/>
            <person name="Ye R."/>
            <person name="Li L."/>
            <person name="Wei W."/>
            <person name="Wang X."/>
            <person name="Wang C."/>
            <person name="Huo Q."/>
            <person name="Li W."/>
            <person name="Guo W."/>
            <person name="Chen H."/>
            <person name="Chen S."/>
            <person name="Zhou L."/>
            <person name="Zhou L."/>
            <person name="Ni X."/>
            <person name="Tian J."/>
            <person name="Zhou Y."/>
            <person name="Sheng Y."/>
            <person name="Liu T."/>
            <person name="Pan Y."/>
            <person name="Xia L."/>
            <person name="Li J."/>
            <person name="Zhao F."/>
            <person name="Cao W."/>
        </authorList>
    </citation>
    <scope>NUCLEOTIDE SEQUENCE</scope>
    <source>
        <strain evidence="4">Rmic-2018</strain>
        <tissue evidence="4">Larvae</tissue>
    </source>
</reference>
<keyword evidence="5" id="KW-1185">Reference proteome</keyword>
<dbReference type="InterPro" id="IPR036875">
    <property type="entry name" value="Znf_CCHC_sf"/>
</dbReference>
<gene>
    <name evidence="4" type="ORF">HPB51_014455</name>
</gene>
<evidence type="ECO:0000313" key="4">
    <source>
        <dbReference type="EMBL" id="KAH8009319.1"/>
    </source>
</evidence>
<dbReference type="EMBL" id="JABSTU010000011">
    <property type="protein sequence ID" value="KAH8009319.1"/>
    <property type="molecule type" value="Genomic_DNA"/>
</dbReference>
<dbReference type="GO" id="GO:0003676">
    <property type="term" value="F:nucleic acid binding"/>
    <property type="evidence" value="ECO:0007669"/>
    <property type="project" value="InterPro"/>
</dbReference>
<dbReference type="Gene3D" id="4.10.60.10">
    <property type="entry name" value="Zinc finger, CCHC-type"/>
    <property type="match status" value="1"/>
</dbReference>
<feature type="region of interest" description="Disordered" evidence="2">
    <location>
        <begin position="1"/>
        <end position="149"/>
    </location>
</feature>
<feature type="compositionally biased region" description="Polar residues" evidence="2">
    <location>
        <begin position="1"/>
        <end position="12"/>
    </location>
</feature>
<dbReference type="Pfam" id="PF00098">
    <property type="entry name" value="zf-CCHC"/>
    <property type="match status" value="1"/>
</dbReference>
<reference evidence="4" key="1">
    <citation type="journal article" date="2020" name="Cell">
        <title>Large-Scale Comparative Analyses of Tick Genomes Elucidate Their Genetic Diversity and Vector Capacities.</title>
        <authorList>
            <consortium name="Tick Genome and Microbiome Consortium (TIGMIC)"/>
            <person name="Jia N."/>
            <person name="Wang J."/>
            <person name="Shi W."/>
            <person name="Du L."/>
            <person name="Sun Y."/>
            <person name="Zhan W."/>
            <person name="Jiang J.F."/>
            <person name="Wang Q."/>
            <person name="Zhang B."/>
            <person name="Ji P."/>
            <person name="Bell-Sakyi L."/>
            <person name="Cui X.M."/>
            <person name="Yuan T.T."/>
            <person name="Jiang B.G."/>
            <person name="Yang W.F."/>
            <person name="Lam T.T."/>
            <person name="Chang Q.C."/>
            <person name="Ding S.J."/>
            <person name="Wang X.J."/>
            <person name="Zhu J.G."/>
            <person name="Ruan X.D."/>
            <person name="Zhao L."/>
            <person name="Wei J.T."/>
            <person name="Ye R.Z."/>
            <person name="Que T.C."/>
            <person name="Du C.H."/>
            <person name="Zhou Y.H."/>
            <person name="Cheng J.X."/>
            <person name="Dai P.F."/>
            <person name="Guo W.B."/>
            <person name="Han X.H."/>
            <person name="Huang E.J."/>
            <person name="Li L.F."/>
            <person name="Wei W."/>
            <person name="Gao Y.C."/>
            <person name="Liu J.Z."/>
            <person name="Shao H.Z."/>
            <person name="Wang X."/>
            <person name="Wang C.C."/>
            <person name="Yang T.C."/>
            <person name="Huo Q.B."/>
            <person name="Li W."/>
            <person name="Chen H.Y."/>
            <person name="Chen S.E."/>
            <person name="Zhou L.G."/>
            <person name="Ni X.B."/>
            <person name="Tian J.H."/>
            <person name="Sheng Y."/>
            <person name="Liu T."/>
            <person name="Pan Y.S."/>
            <person name="Xia L.Y."/>
            <person name="Li J."/>
            <person name="Zhao F."/>
            <person name="Cao W.C."/>
        </authorList>
    </citation>
    <scope>NUCLEOTIDE SEQUENCE</scope>
    <source>
        <strain evidence="4">Rmic-2018</strain>
    </source>
</reference>
<dbReference type="VEuPathDB" id="VectorBase:LOC119172937"/>
<dbReference type="Proteomes" id="UP000821866">
    <property type="component" value="Chromosome 9"/>
</dbReference>
<feature type="compositionally biased region" description="Polar residues" evidence="2">
    <location>
        <begin position="26"/>
        <end position="37"/>
    </location>
</feature>
<dbReference type="SUPFAM" id="SSF57756">
    <property type="entry name" value="Retrovirus zinc finger-like domains"/>
    <property type="match status" value="1"/>
</dbReference>
<dbReference type="AlphaFoldDB" id="A0A9J6D652"/>
<sequence>MPNAQASSSIHQANPRHKPLTEGRSESQAGCASQQATPRHKPPTEERKKEKTAKKIKTKESRQERSDDTSQSGTKRKISPTMANVPWFDAEDNDKEEKTGATSQEPQEPKDSWEDTSDNEELMSQEHFPRLKPNPTDEEPPVQHEEKQHDKITLLTRVARADKAIMKALIKIATSTGQNEEVAAQIDNVLSEHSKLKKIIIEQGQEIAFQRGRISELEKRATQNKEREEKEQAMALQPPVMVEERKSYALVLTSDTMGKREMAELIKKKINPTDLGLPDATMKEGRQGIILTTASKESSGKLENHLRARTEFQQLKVNKPKENRFNVKVVGVDEELVNDALPERLIEQNNLLCNPDDILVKKTWRGRQGVTLVLALNKTGYNALKGRKQINIGWNRCPIFEHILLPRCSRCAQNGHTRFDCQEPLRCSNCGQRGHRQDECNEDPFCRLCEIERHPGNRAHSMMSWQCPVYQDNLEIEKRKILARLN</sequence>
<organism evidence="4 5">
    <name type="scientific">Rhipicephalus microplus</name>
    <name type="common">Cattle tick</name>
    <name type="synonym">Boophilus microplus</name>
    <dbReference type="NCBI Taxonomy" id="6941"/>
    <lineage>
        <taxon>Eukaryota</taxon>
        <taxon>Metazoa</taxon>
        <taxon>Ecdysozoa</taxon>
        <taxon>Arthropoda</taxon>
        <taxon>Chelicerata</taxon>
        <taxon>Arachnida</taxon>
        <taxon>Acari</taxon>
        <taxon>Parasitiformes</taxon>
        <taxon>Ixodida</taxon>
        <taxon>Ixodoidea</taxon>
        <taxon>Ixodidae</taxon>
        <taxon>Rhipicephalinae</taxon>
        <taxon>Rhipicephalus</taxon>
        <taxon>Boophilus</taxon>
    </lineage>
</organism>
<accession>A0A9J6D652</accession>
<name>A0A9J6D652_RHIMP</name>
<keyword evidence="1" id="KW-0862">Zinc</keyword>
<keyword evidence="1" id="KW-0479">Metal-binding</keyword>
<evidence type="ECO:0000256" key="2">
    <source>
        <dbReference type="SAM" id="MobiDB-lite"/>
    </source>
</evidence>
<dbReference type="PROSITE" id="PS50158">
    <property type="entry name" value="ZF_CCHC"/>
    <property type="match status" value="1"/>
</dbReference>
<evidence type="ECO:0000256" key="1">
    <source>
        <dbReference type="PROSITE-ProRule" id="PRU00047"/>
    </source>
</evidence>
<feature type="compositionally biased region" description="Basic and acidic residues" evidence="2">
    <location>
        <begin position="58"/>
        <end position="68"/>
    </location>
</feature>
<keyword evidence="1" id="KW-0863">Zinc-finger</keyword>